<sequence length="134" mass="14090">MLPGAAMAQQPWFNPPPPRAPDIRPGEACSLVLVQGRGTRQLIARAAPGISGHWSLSVRSDGLQSDQSGPLQGGSRVQELTRITLDGQYRPVADHSAAGLYGPVTRPGAAPVQAALVVRDGRGRVVCRAAPELR</sequence>
<feature type="region of interest" description="Disordered" evidence="1">
    <location>
        <begin position="1"/>
        <end position="21"/>
    </location>
</feature>
<evidence type="ECO:0000313" key="3">
    <source>
        <dbReference type="Proteomes" id="UP000286954"/>
    </source>
</evidence>
<accession>A0A3T0EDG0</accession>
<dbReference type="Proteomes" id="UP000286954">
    <property type="component" value="Chromosome"/>
</dbReference>
<dbReference type="EMBL" id="CP018911">
    <property type="protein sequence ID" value="AZU05328.1"/>
    <property type="molecule type" value="Genomic_DNA"/>
</dbReference>
<proteinExistence type="predicted"/>
<evidence type="ECO:0000256" key="1">
    <source>
        <dbReference type="SAM" id="MobiDB-lite"/>
    </source>
</evidence>
<organism evidence="2 3">
    <name type="scientific">Glycocaulis alkaliphilus</name>
    <dbReference type="NCBI Taxonomy" id="1434191"/>
    <lineage>
        <taxon>Bacteria</taxon>
        <taxon>Pseudomonadati</taxon>
        <taxon>Pseudomonadota</taxon>
        <taxon>Alphaproteobacteria</taxon>
        <taxon>Maricaulales</taxon>
        <taxon>Maricaulaceae</taxon>
        <taxon>Glycocaulis</taxon>
    </lineage>
</organism>
<evidence type="ECO:0000313" key="2">
    <source>
        <dbReference type="EMBL" id="AZU05328.1"/>
    </source>
</evidence>
<gene>
    <name evidence="2" type="ORF">X907_2819</name>
</gene>
<reference evidence="2 3" key="1">
    <citation type="submission" date="2016-12" db="EMBL/GenBank/DDBJ databases">
        <title>The genome of dimorphic prosthecate Glycocaulis alkaliphilus 6b-8t, isolated from crude oil dictates its adaptability in petroleum environments.</title>
        <authorList>
            <person name="Wu X.-L."/>
            <person name="Geng S."/>
        </authorList>
    </citation>
    <scope>NUCLEOTIDE SEQUENCE [LARGE SCALE GENOMIC DNA]</scope>
    <source>
        <strain evidence="2 3">6B-8</strain>
    </source>
</reference>
<keyword evidence="3" id="KW-1185">Reference proteome</keyword>
<dbReference type="KEGG" id="gak:X907_2819"/>
<protein>
    <submittedName>
        <fullName evidence="2">Uncharacterized protein</fullName>
    </submittedName>
</protein>
<dbReference type="AlphaFoldDB" id="A0A3T0EDG0"/>
<name>A0A3T0EDG0_9PROT</name>